<comment type="caution">
    <text evidence="1">The sequence shown here is derived from an EMBL/GenBank/DDBJ whole genome shotgun (WGS) entry which is preliminary data.</text>
</comment>
<keyword evidence="2" id="KW-1185">Reference proteome</keyword>
<dbReference type="Gene3D" id="3.40.50.12780">
    <property type="entry name" value="N-terminal domain of ligase-like"/>
    <property type="match status" value="1"/>
</dbReference>
<dbReference type="EMBL" id="JARIHO010000022">
    <property type="protein sequence ID" value="KAJ7344016.1"/>
    <property type="molecule type" value="Genomic_DNA"/>
</dbReference>
<proteinExistence type="predicted"/>
<evidence type="ECO:0000313" key="2">
    <source>
        <dbReference type="Proteomes" id="UP001218218"/>
    </source>
</evidence>
<dbReference type="InterPro" id="IPR042099">
    <property type="entry name" value="ANL_N_sf"/>
</dbReference>
<sequence>MVLFAPTTNAVNATPERLSQIALANKCTTMLCPPMFLEHWAKDPSSIEKLRNFSRKSFGGDPLAHQVGDILQKSSVAWTPSYGSTETGSIALMFTGHPLPTPANHIMFFAEVFASLCQGWTLFSSPFDGDSSGQLFQLIIKVSQPSILL</sequence>
<protein>
    <recommendedName>
        <fullName evidence="3">AMP-dependent synthetase/ligase domain-containing protein</fullName>
    </recommendedName>
</protein>
<evidence type="ECO:0000313" key="1">
    <source>
        <dbReference type="EMBL" id="KAJ7344016.1"/>
    </source>
</evidence>
<evidence type="ECO:0008006" key="3">
    <source>
        <dbReference type="Google" id="ProtNLM"/>
    </source>
</evidence>
<dbReference type="SUPFAM" id="SSF56801">
    <property type="entry name" value="Acetyl-CoA synthetase-like"/>
    <property type="match status" value="1"/>
</dbReference>
<dbReference type="AlphaFoldDB" id="A0AAD7EP98"/>
<dbReference type="Proteomes" id="UP001218218">
    <property type="component" value="Unassembled WGS sequence"/>
</dbReference>
<accession>A0AAD7EP98</accession>
<organism evidence="1 2">
    <name type="scientific">Mycena albidolilacea</name>
    <dbReference type="NCBI Taxonomy" id="1033008"/>
    <lineage>
        <taxon>Eukaryota</taxon>
        <taxon>Fungi</taxon>
        <taxon>Dikarya</taxon>
        <taxon>Basidiomycota</taxon>
        <taxon>Agaricomycotina</taxon>
        <taxon>Agaricomycetes</taxon>
        <taxon>Agaricomycetidae</taxon>
        <taxon>Agaricales</taxon>
        <taxon>Marasmiineae</taxon>
        <taxon>Mycenaceae</taxon>
        <taxon>Mycena</taxon>
    </lineage>
</organism>
<gene>
    <name evidence="1" type="ORF">DFH08DRAFT_216455</name>
</gene>
<name>A0AAD7EP98_9AGAR</name>
<reference evidence="1" key="1">
    <citation type="submission" date="2023-03" db="EMBL/GenBank/DDBJ databases">
        <title>Massive genome expansion in bonnet fungi (Mycena s.s.) driven by repeated elements and novel gene families across ecological guilds.</title>
        <authorList>
            <consortium name="Lawrence Berkeley National Laboratory"/>
            <person name="Harder C.B."/>
            <person name="Miyauchi S."/>
            <person name="Viragh M."/>
            <person name="Kuo A."/>
            <person name="Thoen E."/>
            <person name="Andreopoulos B."/>
            <person name="Lu D."/>
            <person name="Skrede I."/>
            <person name="Drula E."/>
            <person name="Henrissat B."/>
            <person name="Morin E."/>
            <person name="Kohler A."/>
            <person name="Barry K."/>
            <person name="LaButti K."/>
            <person name="Morin E."/>
            <person name="Salamov A."/>
            <person name="Lipzen A."/>
            <person name="Mereny Z."/>
            <person name="Hegedus B."/>
            <person name="Baldrian P."/>
            <person name="Stursova M."/>
            <person name="Weitz H."/>
            <person name="Taylor A."/>
            <person name="Grigoriev I.V."/>
            <person name="Nagy L.G."/>
            <person name="Martin F."/>
            <person name="Kauserud H."/>
        </authorList>
    </citation>
    <scope>NUCLEOTIDE SEQUENCE</scope>
    <source>
        <strain evidence="1">CBHHK002</strain>
    </source>
</reference>